<dbReference type="Proteomes" id="UP000315724">
    <property type="component" value="Chromosome"/>
</dbReference>
<dbReference type="AlphaFoldDB" id="A0A517QSX3"/>
<dbReference type="OrthoDB" id="5562484at2"/>
<name>A0A517QSX3_9PLAN</name>
<organism evidence="1 2">
    <name type="scientific">Thalassoglobus polymorphus</name>
    <dbReference type="NCBI Taxonomy" id="2527994"/>
    <lineage>
        <taxon>Bacteria</taxon>
        <taxon>Pseudomonadati</taxon>
        <taxon>Planctomycetota</taxon>
        <taxon>Planctomycetia</taxon>
        <taxon>Planctomycetales</taxon>
        <taxon>Planctomycetaceae</taxon>
        <taxon>Thalassoglobus</taxon>
    </lineage>
</organism>
<evidence type="ECO:0000313" key="1">
    <source>
        <dbReference type="EMBL" id="QDT34746.1"/>
    </source>
</evidence>
<keyword evidence="2" id="KW-1185">Reference proteome</keyword>
<accession>A0A517QSX3</accession>
<evidence type="ECO:0008006" key="3">
    <source>
        <dbReference type="Google" id="ProtNLM"/>
    </source>
</evidence>
<gene>
    <name evidence="1" type="ORF">Mal48_40180</name>
</gene>
<dbReference type="RefSeq" id="WP_145203178.1">
    <property type="nucleotide sequence ID" value="NZ_CP036267.1"/>
</dbReference>
<evidence type="ECO:0000313" key="2">
    <source>
        <dbReference type="Proteomes" id="UP000315724"/>
    </source>
</evidence>
<sequence>MTQKTECGPDYRVILLGASNLTLGLPRLVHSLRTALPGTVEIISAHGHGRSFLKWSYVFYRGLPSITHCDLWSDLEKRPAAKVTYALVTDLGCDLFYGAKPDQIIDAVGTCLNRLSKLGAKTVFVRPPLERLYQISDWHYYVVKNIFFPGPTVRWPLMREYITEVDHGVSGIAESLGCSILAPKISWFGFDPIHIKRKQRNLAWQEIVKTWRATEALQVATPGLGTSFHTWTRKASSRKVWWIPNTHSQPSYQWADGSSLSVY</sequence>
<protein>
    <recommendedName>
        <fullName evidence="3">SGNH hydrolase-type esterase domain-containing protein</fullName>
    </recommendedName>
</protein>
<reference evidence="1 2" key="1">
    <citation type="submission" date="2019-02" db="EMBL/GenBank/DDBJ databases">
        <title>Deep-cultivation of Planctomycetes and their phenomic and genomic characterization uncovers novel biology.</title>
        <authorList>
            <person name="Wiegand S."/>
            <person name="Jogler M."/>
            <person name="Boedeker C."/>
            <person name="Pinto D."/>
            <person name="Vollmers J."/>
            <person name="Rivas-Marin E."/>
            <person name="Kohn T."/>
            <person name="Peeters S.H."/>
            <person name="Heuer A."/>
            <person name="Rast P."/>
            <person name="Oberbeckmann S."/>
            <person name="Bunk B."/>
            <person name="Jeske O."/>
            <person name="Meyerdierks A."/>
            <person name="Storesund J.E."/>
            <person name="Kallscheuer N."/>
            <person name="Luecker S."/>
            <person name="Lage O.M."/>
            <person name="Pohl T."/>
            <person name="Merkel B.J."/>
            <person name="Hornburger P."/>
            <person name="Mueller R.-W."/>
            <person name="Bruemmer F."/>
            <person name="Labrenz M."/>
            <person name="Spormann A.M."/>
            <person name="Op den Camp H."/>
            <person name="Overmann J."/>
            <person name="Amann R."/>
            <person name="Jetten M.S.M."/>
            <person name="Mascher T."/>
            <person name="Medema M.H."/>
            <person name="Devos D.P."/>
            <person name="Kaster A.-K."/>
            <person name="Ovreas L."/>
            <person name="Rohde M."/>
            <person name="Galperin M.Y."/>
            <person name="Jogler C."/>
        </authorList>
    </citation>
    <scope>NUCLEOTIDE SEQUENCE [LARGE SCALE GENOMIC DNA]</scope>
    <source>
        <strain evidence="1 2">Mal48</strain>
    </source>
</reference>
<proteinExistence type="predicted"/>
<dbReference type="EMBL" id="CP036267">
    <property type="protein sequence ID" value="QDT34746.1"/>
    <property type="molecule type" value="Genomic_DNA"/>
</dbReference>
<dbReference type="KEGG" id="tpol:Mal48_40180"/>